<evidence type="ECO:0000313" key="3">
    <source>
        <dbReference type="Proteomes" id="UP000695562"/>
    </source>
</evidence>
<evidence type="ECO:0000313" key="2">
    <source>
        <dbReference type="EMBL" id="KAF2071584.1"/>
    </source>
</evidence>
<feature type="region of interest" description="Disordered" evidence="1">
    <location>
        <begin position="1"/>
        <end position="92"/>
    </location>
</feature>
<sequence>MISGVTSHQSRLNNLMEKENSGGLSTLSLKKSSTTLSSSGGLGSGPIKQKAFGSSGAQVERRALGEITNKNKQSLPTSKKSSGSSDNKLLFVPSSTTPQLKKKINVTNTPSLILANNTKVESKKNNYLPYDPIYPAPPAPLRVNSTLSNKAIESFVMTPSLDIPISSFTDTFERDVYLAESLSFTTNSSELCFDDPSSTDSLMIEDNFSFSDYYNDIVL</sequence>
<feature type="compositionally biased region" description="Polar residues" evidence="1">
    <location>
        <begin position="1"/>
        <end position="13"/>
    </location>
</feature>
<dbReference type="OrthoDB" id="10456300at2759"/>
<name>A0A8J4PSD3_9MYCE</name>
<organism evidence="2 3">
    <name type="scientific">Polysphondylium violaceum</name>
    <dbReference type="NCBI Taxonomy" id="133409"/>
    <lineage>
        <taxon>Eukaryota</taxon>
        <taxon>Amoebozoa</taxon>
        <taxon>Evosea</taxon>
        <taxon>Eumycetozoa</taxon>
        <taxon>Dictyostelia</taxon>
        <taxon>Dictyosteliales</taxon>
        <taxon>Dictyosteliaceae</taxon>
        <taxon>Polysphondylium</taxon>
    </lineage>
</organism>
<keyword evidence="3" id="KW-1185">Reference proteome</keyword>
<gene>
    <name evidence="2" type="ORF">CYY_007093</name>
</gene>
<feature type="compositionally biased region" description="Low complexity" evidence="1">
    <location>
        <begin position="21"/>
        <end position="39"/>
    </location>
</feature>
<proteinExistence type="predicted"/>
<feature type="compositionally biased region" description="Low complexity" evidence="1">
    <location>
        <begin position="74"/>
        <end position="90"/>
    </location>
</feature>
<accession>A0A8J4PSD3</accession>
<reference evidence="2" key="1">
    <citation type="submission" date="2020-01" db="EMBL/GenBank/DDBJ databases">
        <title>Development of genomics and gene disruption for Polysphondylium violaceum indicates a role for the polyketide synthase stlB in stalk morphogenesis.</title>
        <authorList>
            <person name="Narita B."/>
            <person name="Kawabe Y."/>
            <person name="Kin K."/>
            <person name="Saito T."/>
            <person name="Gibbs R."/>
            <person name="Kuspa A."/>
            <person name="Muzny D."/>
            <person name="Queller D."/>
            <person name="Richards S."/>
            <person name="Strassman J."/>
            <person name="Sucgang R."/>
            <person name="Worley K."/>
            <person name="Schaap P."/>
        </authorList>
    </citation>
    <scope>NUCLEOTIDE SEQUENCE</scope>
    <source>
        <strain evidence="2">QSvi11</strain>
    </source>
</reference>
<evidence type="ECO:0000256" key="1">
    <source>
        <dbReference type="SAM" id="MobiDB-lite"/>
    </source>
</evidence>
<dbReference type="EMBL" id="AJWJ01000360">
    <property type="protein sequence ID" value="KAF2071584.1"/>
    <property type="molecule type" value="Genomic_DNA"/>
</dbReference>
<protein>
    <submittedName>
        <fullName evidence="2">Uncharacterized protein</fullName>
    </submittedName>
</protein>
<dbReference type="Proteomes" id="UP000695562">
    <property type="component" value="Unassembled WGS sequence"/>
</dbReference>
<dbReference type="AlphaFoldDB" id="A0A8J4PSD3"/>
<comment type="caution">
    <text evidence="2">The sequence shown here is derived from an EMBL/GenBank/DDBJ whole genome shotgun (WGS) entry which is preliminary data.</text>
</comment>